<name>A0A4Y2MCG8_ARAVE</name>
<dbReference type="Proteomes" id="UP000499080">
    <property type="component" value="Unassembled WGS sequence"/>
</dbReference>
<feature type="signal peptide" evidence="2">
    <location>
        <begin position="1"/>
        <end position="17"/>
    </location>
</feature>
<reference evidence="3 4" key="1">
    <citation type="journal article" date="2019" name="Sci. Rep.">
        <title>Orb-weaving spider Araneus ventricosus genome elucidates the spidroin gene catalogue.</title>
        <authorList>
            <person name="Kono N."/>
            <person name="Nakamura H."/>
            <person name="Ohtoshi R."/>
            <person name="Moran D.A.P."/>
            <person name="Shinohara A."/>
            <person name="Yoshida Y."/>
            <person name="Fujiwara M."/>
            <person name="Mori M."/>
            <person name="Tomita M."/>
            <person name="Arakawa K."/>
        </authorList>
    </citation>
    <scope>NUCLEOTIDE SEQUENCE [LARGE SCALE GENOMIC DNA]</scope>
</reference>
<gene>
    <name evidence="3" type="ORF">AVEN_139270_1</name>
</gene>
<feature type="chain" id="PRO_5021327902" description="EB domain-containing protein" evidence="2">
    <location>
        <begin position="18"/>
        <end position="176"/>
    </location>
</feature>
<protein>
    <recommendedName>
        <fullName evidence="5">EB domain-containing protein</fullName>
    </recommendedName>
</protein>
<feature type="region of interest" description="Disordered" evidence="1">
    <location>
        <begin position="140"/>
        <end position="176"/>
    </location>
</feature>
<keyword evidence="2" id="KW-0732">Signal</keyword>
<sequence length="176" mass="19687">MYVKGRIVVLAMINVYASDICGGSNGNVCGRENCGRGDGMCEVVAMDNKACVCGRENCGSSQWYYLRMYEQTVVCRGMGGNSNFKKSSAIIKDADFSVVDGNREKCCGVVPRYVSWIRKKKLTSAYRRAVEVSEERSSRQHLEIEVRVPTPPEGGMSRHQSGYKSTLHPYYTDKRN</sequence>
<comment type="caution">
    <text evidence="3">The sequence shown here is derived from an EMBL/GenBank/DDBJ whole genome shotgun (WGS) entry which is preliminary data.</text>
</comment>
<evidence type="ECO:0008006" key="5">
    <source>
        <dbReference type="Google" id="ProtNLM"/>
    </source>
</evidence>
<evidence type="ECO:0000256" key="1">
    <source>
        <dbReference type="SAM" id="MobiDB-lite"/>
    </source>
</evidence>
<organism evidence="3 4">
    <name type="scientific">Araneus ventricosus</name>
    <name type="common">Orbweaver spider</name>
    <name type="synonym">Epeira ventricosa</name>
    <dbReference type="NCBI Taxonomy" id="182803"/>
    <lineage>
        <taxon>Eukaryota</taxon>
        <taxon>Metazoa</taxon>
        <taxon>Ecdysozoa</taxon>
        <taxon>Arthropoda</taxon>
        <taxon>Chelicerata</taxon>
        <taxon>Arachnida</taxon>
        <taxon>Araneae</taxon>
        <taxon>Araneomorphae</taxon>
        <taxon>Entelegynae</taxon>
        <taxon>Araneoidea</taxon>
        <taxon>Araneidae</taxon>
        <taxon>Araneus</taxon>
    </lineage>
</organism>
<evidence type="ECO:0000313" key="3">
    <source>
        <dbReference type="EMBL" id="GBN24808.1"/>
    </source>
</evidence>
<proteinExistence type="predicted"/>
<keyword evidence="4" id="KW-1185">Reference proteome</keyword>
<evidence type="ECO:0000256" key="2">
    <source>
        <dbReference type="SAM" id="SignalP"/>
    </source>
</evidence>
<dbReference type="AlphaFoldDB" id="A0A4Y2MCG8"/>
<dbReference type="EMBL" id="BGPR01007167">
    <property type="protein sequence ID" value="GBN24808.1"/>
    <property type="molecule type" value="Genomic_DNA"/>
</dbReference>
<evidence type="ECO:0000313" key="4">
    <source>
        <dbReference type="Proteomes" id="UP000499080"/>
    </source>
</evidence>
<accession>A0A4Y2MCG8</accession>